<comment type="caution">
    <text evidence="1">The sequence shown here is derived from an EMBL/GenBank/DDBJ whole genome shotgun (WGS) entry which is preliminary data.</text>
</comment>
<dbReference type="RefSeq" id="WP_229981763.1">
    <property type="nucleotide sequence ID" value="NZ_JAJJPB010000021.1"/>
</dbReference>
<dbReference type="EMBL" id="JAJJPB010000021">
    <property type="protein sequence ID" value="MCC9295967.1"/>
    <property type="molecule type" value="Genomic_DNA"/>
</dbReference>
<name>A0ABS8N841_9CLOT</name>
<evidence type="ECO:0000313" key="2">
    <source>
        <dbReference type="Proteomes" id="UP001165422"/>
    </source>
</evidence>
<evidence type="ECO:0008006" key="3">
    <source>
        <dbReference type="Google" id="ProtNLM"/>
    </source>
</evidence>
<keyword evidence="2" id="KW-1185">Reference proteome</keyword>
<proteinExistence type="predicted"/>
<protein>
    <recommendedName>
        <fullName evidence="3">CAAX protease</fullName>
    </recommendedName>
</protein>
<evidence type="ECO:0000313" key="1">
    <source>
        <dbReference type="EMBL" id="MCC9295967.1"/>
    </source>
</evidence>
<sequence>MKKIKQYPFENKQDFIVAFYLMAEHSGRYILLMKSVLQDMETALIGRIKQTLVKIMIDSNSLIEGDDSKLISELGKKENEWLLLESSNRLKIKYNKFKSFEERLAFNASVLLNDFGDLSEGISYYKLRKTYSRLEGKLELPQLSNYDKIMQMLEKCNRWRNYNHHFIEPKLIAWREYREKQLHNDSTYCWPTIDIEIVRDSFMNTLTVLKTHKLYYNQFSLFNCLYYALRSDYSMLIGERNVADIKFKKIDSIEDRSAFDISELGGDLDSK</sequence>
<gene>
    <name evidence="1" type="ORF">LN736_13965</name>
</gene>
<reference evidence="1" key="1">
    <citation type="submission" date="2021-11" db="EMBL/GenBank/DDBJ databases">
        <authorList>
            <person name="Qingchun L."/>
            <person name="Dong Z."/>
            <person name="Zongwei Q."/>
            <person name="Jia Z."/>
            <person name="Duotao L."/>
        </authorList>
    </citation>
    <scope>NUCLEOTIDE SEQUENCE</scope>
    <source>
        <strain evidence="1">WLY-B-L2</strain>
    </source>
</reference>
<organism evidence="1 2">
    <name type="scientific">Clostridium aromativorans</name>
    <dbReference type="NCBI Taxonomy" id="2836848"/>
    <lineage>
        <taxon>Bacteria</taxon>
        <taxon>Bacillati</taxon>
        <taxon>Bacillota</taxon>
        <taxon>Clostridia</taxon>
        <taxon>Eubacteriales</taxon>
        <taxon>Clostridiaceae</taxon>
        <taxon>Clostridium</taxon>
    </lineage>
</organism>
<accession>A0ABS8N841</accession>
<dbReference type="Proteomes" id="UP001165422">
    <property type="component" value="Unassembled WGS sequence"/>
</dbReference>